<gene>
    <name evidence="1" type="ORF">S06H3_65921</name>
</gene>
<organism evidence="1">
    <name type="scientific">marine sediment metagenome</name>
    <dbReference type="NCBI Taxonomy" id="412755"/>
    <lineage>
        <taxon>unclassified sequences</taxon>
        <taxon>metagenomes</taxon>
        <taxon>ecological metagenomes</taxon>
    </lineage>
</organism>
<name>X1R495_9ZZZZ</name>
<feature type="non-terminal residue" evidence="1">
    <location>
        <position position="68"/>
    </location>
</feature>
<accession>X1R495</accession>
<proteinExistence type="predicted"/>
<dbReference type="SUPFAM" id="SSF101904">
    <property type="entry name" value="GyrA/ParC C-terminal domain-like"/>
    <property type="match status" value="1"/>
</dbReference>
<reference evidence="1" key="1">
    <citation type="journal article" date="2014" name="Front. Microbiol.">
        <title>High frequency of phylogenetically diverse reductive dehalogenase-homologous genes in deep subseafloor sedimentary metagenomes.</title>
        <authorList>
            <person name="Kawai M."/>
            <person name="Futagami T."/>
            <person name="Toyoda A."/>
            <person name="Takaki Y."/>
            <person name="Nishi S."/>
            <person name="Hori S."/>
            <person name="Arai W."/>
            <person name="Tsubouchi T."/>
            <person name="Morono Y."/>
            <person name="Uchiyama I."/>
            <person name="Ito T."/>
            <person name="Fujiyama A."/>
            <person name="Inagaki F."/>
            <person name="Takami H."/>
        </authorList>
    </citation>
    <scope>NUCLEOTIDE SEQUENCE</scope>
    <source>
        <strain evidence="1">Expedition CK06-06</strain>
    </source>
</reference>
<dbReference type="EMBL" id="BARV01044629">
    <property type="protein sequence ID" value="GAI61901.1"/>
    <property type="molecule type" value="Genomic_DNA"/>
</dbReference>
<dbReference type="AlphaFoldDB" id="X1R495"/>
<comment type="caution">
    <text evidence="1">The sequence shown here is derived from an EMBL/GenBank/DDBJ whole genome shotgun (WGS) entry which is preliminary data.</text>
</comment>
<evidence type="ECO:0000313" key="1">
    <source>
        <dbReference type="EMBL" id="GAI61901.1"/>
    </source>
</evidence>
<sequence>MLQAGANDYSVGGYHHQLILTLDGFEGYYFAVSGGCFYVYQPYWLKVYDVPSMSRQSKGRNIVNLLKL</sequence>
<protein>
    <submittedName>
        <fullName evidence="1">Uncharacterized protein</fullName>
    </submittedName>
</protein>
<dbReference type="InterPro" id="IPR035516">
    <property type="entry name" value="Gyrase/topoIV_suA_C"/>
</dbReference>